<gene>
    <name evidence="3" type="ORF">FBGL_09005</name>
    <name evidence="2" type="ORF">FGL01_11290</name>
    <name evidence="4" type="ORF">SAMN05192550_0576</name>
</gene>
<keyword evidence="1" id="KW-0812">Transmembrane</keyword>
<keyword evidence="6" id="KW-1185">Reference proteome</keyword>
<dbReference type="AlphaFoldDB" id="A0A1B9DNU6"/>
<evidence type="ECO:0000313" key="5">
    <source>
        <dbReference type="Proteomes" id="UP000093226"/>
    </source>
</evidence>
<proteinExistence type="predicted"/>
<evidence type="ECO:0000256" key="1">
    <source>
        <dbReference type="SAM" id="Phobius"/>
    </source>
</evidence>
<reference evidence="2 7" key="4">
    <citation type="submission" date="2019-07" db="EMBL/GenBank/DDBJ databases">
        <title>Whole genome shotgun sequence of Flavobacterium glycines NBRC 105008.</title>
        <authorList>
            <person name="Hosoyama A."/>
            <person name="Uohara A."/>
            <person name="Ohji S."/>
            <person name="Ichikawa N."/>
        </authorList>
    </citation>
    <scope>NUCLEOTIDE SEQUENCE [LARGE SCALE GENOMIC DNA]</scope>
    <source>
        <strain evidence="2 7">NBRC 105008</strain>
    </source>
</reference>
<evidence type="ECO:0000313" key="2">
    <source>
        <dbReference type="EMBL" id="GEL10390.1"/>
    </source>
</evidence>
<reference evidence="4 6" key="3">
    <citation type="submission" date="2016-10" db="EMBL/GenBank/DDBJ databases">
        <authorList>
            <person name="Varghese N."/>
            <person name="Submissions S."/>
        </authorList>
    </citation>
    <scope>NUCLEOTIDE SEQUENCE [LARGE SCALE GENOMIC DNA]</scope>
    <source>
        <strain evidence="4 6">Gm-149</strain>
    </source>
</reference>
<reference evidence="3" key="2">
    <citation type="submission" date="2016-03" db="EMBL/GenBank/DDBJ databases">
        <authorList>
            <person name="Ploux O."/>
        </authorList>
    </citation>
    <scope>NUCLEOTIDE SEQUENCE</scope>
    <source>
        <strain evidence="3">NBRC 105008</strain>
    </source>
</reference>
<feature type="transmembrane region" description="Helical" evidence="1">
    <location>
        <begin position="43"/>
        <end position="69"/>
    </location>
</feature>
<evidence type="ECO:0000313" key="3">
    <source>
        <dbReference type="EMBL" id="OCB71372.1"/>
    </source>
</evidence>
<dbReference type="OrthoDB" id="1144182at2"/>
<accession>A0A1B9DNU6</accession>
<feature type="transmembrane region" description="Helical" evidence="1">
    <location>
        <begin position="75"/>
        <end position="96"/>
    </location>
</feature>
<name>A0A1B9DNU6_9FLAO</name>
<reference evidence="5" key="1">
    <citation type="submission" date="2016-03" db="EMBL/GenBank/DDBJ databases">
        <title>Draft genome sequence of Paenibacillus glacialis DSM 22343.</title>
        <authorList>
            <person name="Shin S.-K."/>
            <person name="Yi H."/>
        </authorList>
    </citation>
    <scope>NUCLEOTIDE SEQUENCE [LARGE SCALE GENOMIC DNA]</scope>
    <source>
        <strain evidence="5">NBRC 105008</strain>
    </source>
</reference>
<dbReference type="EMBL" id="LVEO01000018">
    <property type="protein sequence ID" value="OCB71372.1"/>
    <property type="molecule type" value="Genomic_DNA"/>
</dbReference>
<organism evidence="3 5">
    <name type="scientific">Flavobacterium glycines</name>
    <dbReference type="NCBI Taxonomy" id="551990"/>
    <lineage>
        <taxon>Bacteria</taxon>
        <taxon>Pseudomonadati</taxon>
        <taxon>Bacteroidota</taxon>
        <taxon>Flavobacteriia</taxon>
        <taxon>Flavobacteriales</taxon>
        <taxon>Flavobacteriaceae</taxon>
        <taxon>Flavobacterium</taxon>
    </lineage>
</organism>
<protein>
    <submittedName>
        <fullName evidence="3">Competence protein</fullName>
    </submittedName>
</protein>
<evidence type="ECO:0000313" key="6">
    <source>
        <dbReference type="Proteomes" id="UP000182367"/>
    </source>
</evidence>
<dbReference type="EMBL" id="FNEO01000001">
    <property type="protein sequence ID" value="SDI70062.1"/>
    <property type="molecule type" value="Genomic_DNA"/>
</dbReference>
<dbReference type="EMBL" id="BJVF01000001">
    <property type="protein sequence ID" value="GEL10390.1"/>
    <property type="molecule type" value="Genomic_DNA"/>
</dbReference>
<dbReference type="Proteomes" id="UP000321579">
    <property type="component" value="Unassembled WGS sequence"/>
</dbReference>
<sequence length="116" mass="13476">MAFDELKEHTENIQEQTKDYIEKNLSYYKLLAFKMAMKSTTMIFKFTLILVCICMVLLFFSVALAFAIGNYFESYTIGFLSVGFIYVVITALLFLIKDKIVEGPILEKFSEIFFND</sequence>
<keyword evidence="1" id="KW-0472">Membrane</keyword>
<keyword evidence="1" id="KW-1133">Transmembrane helix</keyword>
<evidence type="ECO:0000313" key="7">
    <source>
        <dbReference type="Proteomes" id="UP000321579"/>
    </source>
</evidence>
<dbReference type="Proteomes" id="UP000182367">
    <property type="component" value="Unassembled WGS sequence"/>
</dbReference>
<comment type="caution">
    <text evidence="3">The sequence shown here is derived from an EMBL/GenBank/DDBJ whole genome shotgun (WGS) entry which is preliminary data.</text>
</comment>
<evidence type="ECO:0000313" key="4">
    <source>
        <dbReference type="EMBL" id="SDI70062.1"/>
    </source>
</evidence>
<dbReference type="RefSeq" id="WP_066327879.1">
    <property type="nucleotide sequence ID" value="NZ_BJVF01000001.1"/>
</dbReference>
<dbReference type="STRING" id="551990.SAMN05192550_0576"/>
<dbReference type="Proteomes" id="UP000093226">
    <property type="component" value="Unassembled WGS sequence"/>
</dbReference>